<dbReference type="PANTHER" id="PTHR43751:SF3">
    <property type="entry name" value="SULFATASE N-TERMINAL DOMAIN-CONTAINING PROTEIN"/>
    <property type="match status" value="1"/>
</dbReference>
<proteinExistence type="predicted"/>
<evidence type="ECO:0000259" key="3">
    <source>
        <dbReference type="Pfam" id="PF00884"/>
    </source>
</evidence>
<feature type="transmembrane region" description="Helical" evidence="2">
    <location>
        <begin position="51"/>
        <end position="74"/>
    </location>
</feature>
<sequence>MKSQRSWAEILAFRHFFTSSFQYSVIVTSILLAKVLHLFSHVTSLPPLLFLLYLPTYLALDVVAAAATWNLVHLKCHGLLSVFLSLVRRVICLGIIGAASCQISFYLEMGSDIKWGAAKNFAHDRAGMKLFMSGSKHAAVIAAVITITARAISHPLYAVTNILASTVVKVIIPRRLRQRLCGGLEYKVIPGEDEAPVSQEDRSLDGGSLNAEPKAGLENEISGGPSWLTRIMVLAPIITTAILLVVRPPNPPFGHMSGTLPFTLLEIWSPSAQAICRAGHLPDEIIFPLPQLVSSTHWEPTKDNFPGWMPKAKTSTSDLKGWDRTLAQSWLPVGRINGFDRWYDNLSSVEGVNYDPVRDPVRITNLDQDLLAPLAELRKHNATIKHIVMISLESTRKDVFPFKKDSNIHNLVKRSHKTSESAAEADVHLATLTPNAEILTGEERRFDFNKRPISESRTWRDTSKEMGGINVAGAFTTSTTTFKSMIGSHCGVQPLPVDFTVEAHGHIYQPCVPSILELFNSNKANTSTPSEFTSMPWKSVFVQSITDHYDHQDELNKHIGFSKVIVKDDLLDPSSKYYPPTEEESNYFGFPESQVKPYLRDLFHEAEEKNERLFLSHFTSSTHHPWNVPKGGGEDIEYLARNRLKKNHQLNSYLNTVRYGDKWIGEVMDLLEESGIIDQTLVVLVGDHGMAFREDSKVYSTFENGHITNMEVPLVFFHPKLPRTQLDVRTTSLSIIPTILDLLISTDSLNSQDLDIASNLVHQYEGQSLIRPYQTTKNGRQAWVISVLNAGAALLSISTSAFPFRLIIPVCKSGLYRFTSTDVDPHELTPTEANSILDLTALVAKLSPEAAAWVVDAEKVGKWWVLEQRRRWRYHGAARQEDMTAKQMQGAGTEPKKHWWNT</sequence>
<accession>A0A370TRH0</accession>
<evidence type="ECO:0000256" key="1">
    <source>
        <dbReference type="SAM" id="MobiDB-lite"/>
    </source>
</evidence>
<dbReference type="PANTHER" id="PTHR43751">
    <property type="entry name" value="SULFATASE"/>
    <property type="match status" value="1"/>
</dbReference>
<feature type="domain" description="Sulfatase N-terminal" evidence="3">
    <location>
        <begin position="466"/>
        <end position="743"/>
    </location>
</feature>
<evidence type="ECO:0000256" key="2">
    <source>
        <dbReference type="SAM" id="Phobius"/>
    </source>
</evidence>
<feature type="transmembrane region" description="Helical" evidence="2">
    <location>
        <begin position="86"/>
        <end position="107"/>
    </location>
</feature>
<comment type="caution">
    <text evidence="4">The sequence shown here is derived from an EMBL/GenBank/DDBJ whole genome shotgun (WGS) entry which is preliminary data.</text>
</comment>
<dbReference type="InterPro" id="IPR017850">
    <property type="entry name" value="Alkaline_phosphatase_core_sf"/>
</dbReference>
<dbReference type="Gene3D" id="3.40.720.10">
    <property type="entry name" value="Alkaline Phosphatase, subunit A"/>
    <property type="match status" value="1"/>
</dbReference>
<keyword evidence="2" id="KW-0812">Transmembrane</keyword>
<gene>
    <name evidence="4" type="ORF">BP5553_05554</name>
</gene>
<dbReference type="SUPFAM" id="SSF53649">
    <property type="entry name" value="Alkaline phosphatase-like"/>
    <property type="match status" value="1"/>
</dbReference>
<keyword evidence="5" id="KW-1185">Reference proteome</keyword>
<dbReference type="RefSeq" id="XP_031870777.1">
    <property type="nucleotide sequence ID" value="XM_032014177.1"/>
</dbReference>
<keyword evidence="2" id="KW-0472">Membrane</keyword>
<dbReference type="OrthoDB" id="103349at2759"/>
<name>A0A370TRH0_9HELO</name>
<feature type="region of interest" description="Disordered" evidence="1">
    <location>
        <begin position="883"/>
        <end position="902"/>
    </location>
</feature>
<dbReference type="InterPro" id="IPR052701">
    <property type="entry name" value="GAG_Ulvan_Degrading_Sulfatases"/>
</dbReference>
<keyword evidence="2" id="KW-1133">Transmembrane helix</keyword>
<organism evidence="4 5">
    <name type="scientific">Venustampulla echinocandica</name>
    <dbReference type="NCBI Taxonomy" id="2656787"/>
    <lineage>
        <taxon>Eukaryota</taxon>
        <taxon>Fungi</taxon>
        <taxon>Dikarya</taxon>
        <taxon>Ascomycota</taxon>
        <taxon>Pezizomycotina</taxon>
        <taxon>Leotiomycetes</taxon>
        <taxon>Helotiales</taxon>
        <taxon>Pleuroascaceae</taxon>
        <taxon>Venustampulla</taxon>
    </lineage>
</organism>
<evidence type="ECO:0000313" key="4">
    <source>
        <dbReference type="EMBL" id="RDL38121.1"/>
    </source>
</evidence>
<reference evidence="4 5" key="1">
    <citation type="journal article" date="2018" name="IMA Fungus">
        <title>IMA Genome-F 9: Draft genome sequence of Annulohypoxylon stygium, Aspergillus mulundensis, Berkeleyomyces basicola (syn. Thielaviopsis basicola), Ceratocystis smalleyi, two Cercospora beticola strains, Coleophoma cylindrospora, Fusarium fracticaudum, Phialophora cf. hyalina, and Morchella septimelata.</title>
        <authorList>
            <person name="Wingfield B.D."/>
            <person name="Bills G.F."/>
            <person name="Dong Y."/>
            <person name="Huang W."/>
            <person name="Nel W.J."/>
            <person name="Swalarsk-Parry B.S."/>
            <person name="Vaghefi N."/>
            <person name="Wilken P.M."/>
            <person name="An Z."/>
            <person name="de Beer Z.W."/>
            <person name="De Vos L."/>
            <person name="Chen L."/>
            <person name="Duong T.A."/>
            <person name="Gao Y."/>
            <person name="Hammerbacher A."/>
            <person name="Kikkert J.R."/>
            <person name="Li Y."/>
            <person name="Li H."/>
            <person name="Li K."/>
            <person name="Li Q."/>
            <person name="Liu X."/>
            <person name="Ma X."/>
            <person name="Naidoo K."/>
            <person name="Pethybridge S.J."/>
            <person name="Sun J."/>
            <person name="Steenkamp E.T."/>
            <person name="van der Nest M.A."/>
            <person name="van Wyk S."/>
            <person name="Wingfield M.J."/>
            <person name="Xiong C."/>
            <person name="Yue Q."/>
            <person name="Zhang X."/>
        </authorList>
    </citation>
    <scope>NUCLEOTIDE SEQUENCE [LARGE SCALE GENOMIC DNA]</scope>
    <source>
        <strain evidence="4 5">BP 5553</strain>
    </source>
</reference>
<dbReference type="InterPro" id="IPR000917">
    <property type="entry name" value="Sulfatase_N"/>
</dbReference>
<feature type="transmembrane region" description="Helical" evidence="2">
    <location>
        <begin position="20"/>
        <end position="39"/>
    </location>
</feature>
<dbReference type="Proteomes" id="UP000254866">
    <property type="component" value="Unassembled WGS sequence"/>
</dbReference>
<feature type="region of interest" description="Disordered" evidence="1">
    <location>
        <begin position="195"/>
        <end position="216"/>
    </location>
</feature>
<dbReference type="EMBL" id="NPIC01000003">
    <property type="protein sequence ID" value="RDL38121.1"/>
    <property type="molecule type" value="Genomic_DNA"/>
</dbReference>
<dbReference type="Pfam" id="PF00884">
    <property type="entry name" value="Sulfatase"/>
    <property type="match status" value="1"/>
</dbReference>
<dbReference type="AlphaFoldDB" id="A0A370TRH0"/>
<evidence type="ECO:0000313" key="5">
    <source>
        <dbReference type="Proteomes" id="UP000254866"/>
    </source>
</evidence>
<dbReference type="GeneID" id="43598403"/>
<protein>
    <recommendedName>
        <fullName evidence="3">Sulfatase N-terminal domain-containing protein</fullName>
    </recommendedName>
</protein>